<dbReference type="Proteomes" id="UP001236014">
    <property type="component" value="Chromosome"/>
</dbReference>
<protein>
    <submittedName>
        <fullName evidence="2">Uncharacterized protein</fullName>
    </submittedName>
</protein>
<dbReference type="AlphaFoldDB" id="A0A9Y2IDD7"/>
<name>A0A9Y2IDD7_9PSEU</name>
<organism evidence="2 3">
    <name type="scientific">Amycolatopsis carbonis</name>
    <dbReference type="NCBI Taxonomy" id="715471"/>
    <lineage>
        <taxon>Bacteria</taxon>
        <taxon>Bacillati</taxon>
        <taxon>Actinomycetota</taxon>
        <taxon>Actinomycetes</taxon>
        <taxon>Pseudonocardiales</taxon>
        <taxon>Pseudonocardiaceae</taxon>
        <taxon>Amycolatopsis</taxon>
    </lineage>
</organism>
<accession>A0A9Y2IDD7</accession>
<evidence type="ECO:0000256" key="1">
    <source>
        <dbReference type="SAM" id="MobiDB-lite"/>
    </source>
</evidence>
<keyword evidence="3" id="KW-1185">Reference proteome</keyword>
<sequence>MDLTVRYGPETDQLADVFFPRPLPHPSFSCCTVDPGGSTSTADTSNRRLGR</sequence>
<reference evidence="2 3" key="1">
    <citation type="submission" date="2023-06" db="EMBL/GenBank/DDBJ databases">
        <authorList>
            <person name="Oyuntsetseg B."/>
            <person name="Kim S.B."/>
        </authorList>
    </citation>
    <scope>NUCLEOTIDE SEQUENCE [LARGE SCALE GENOMIC DNA]</scope>
    <source>
        <strain evidence="2 3">2-15</strain>
    </source>
</reference>
<gene>
    <name evidence="2" type="ORF">QRX50_33945</name>
</gene>
<proteinExistence type="predicted"/>
<evidence type="ECO:0000313" key="2">
    <source>
        <dbReference type="EMBL" id="WIX76443.1"/>
    </source>
</evidence>
<dbReference type="KEGG" id="acab:QRX50_33945"/>
<evidence type="ECO:0000313" key="3">
    <source>
        <dbReference type="Proteomes" id="UP001236014"/>
    </source>
</evidence>
<dbReference type="RefSeq" id="WP_285967191.1">
    <property type="nucleotide sequence ID" value="NZ_CP127294.1"/>
</dbReference>
<feature type="region of interest" description="Disordered" evidence="1">
    <location>
        <begin position="30"/>
        <end position="51"/>
    </location>
</feature>
<dbReference type="EMBL" id="CP127294">
    <property type="protein sequence ID" value="WIX76443.1"/>
    <property type="molecule type" value="Genomic_DNA"/>
</dbReference>